<dbReference type="InterPro" id="IPR001046">
    <property type="entry name" value="NRAMP_fam"/>
</dbReference>
<feature type="transmembrane region" description="Helical" evidence="6">
    <location>
        <begin position="404"/>
        <end position="426"/>
    </location>
</feature>
<dbReference type="Pfam" id="PF01566">
    <property type="entry name" value="Nramp"/>
    <property type="match status" value="1"/>
</dbReference>
<feature type="transmembrane region" description="Helical" evidence="6">
    <location>
        <begin position="332"/>
        <end position="358"/>
    </location>
</feature>
<proteinExistence type="inferred from homology"/>
<keyword evidence="2 6" id="KW-0812">Transmembrane</keyword>
<evidence type="ECO:0000256" key="1">
    <source>
        <dbReference type="ARBA" id="ARBA00004141"/>
    </source>
</evidence>
<dbReference type="HAMAP" id="MF_00221">
    <property type="entry name" value="NRAMP"/>
    <property type="match status" value="1"/>
</dbReference>
<protein>
    <submittedName>
        <fullName evidence="7">Manganese transporter smf1</fullName>
    </submittedName>
</protein>
<feature type="compositionally biased region" description="Polar residues" evidence="5">
    <location>
        <begin position="454"/>
        <end position="470"/>
    </location>
</feature>
<dbReference type="PANTHER" id="PTHR11706">
    <property type="entry name" value="SOLUTE CARRIER PROTEIN FAMILY 11 MEMBER"/>
    <property type="match status" value="1"/>
</dbReference>
<feature type="transmembrane region" description="Helical" evidence="6">
    <location>
        <begin position="224"/>
        <end position="243"/>
    </location>
</feature>
<evidence type="ECO:0000256" key="4">
    <source>
        <dbReference type="ARBA" id="ARBA00023136"/>
    </source>
</evidence>
<dbReference type="NCBIfam" id="TIGR01197">
    <property type="entry name" value="nramp"/>
    <property type="match status" value="1"/>
</dbReference>
<accession>A0ABR2VQX1</accession>
<dbReference type="NCBIfam" id="NF001923">
    <property type="entry name" value="PRK00701.1"/>
    <property type="match status" value="1"/>
</dbReference>
<keyword evidence="4 6" id="KW-0472">Membrane</keyword>
<reference evidence="7 8" key="1">
    <citation type="submission" date="2023-04" db="EMBL/GenBank/DDBJ databases">
        <title>Genome of Basidiobolus ranarum AG-B5.</title>
        <authorList>
            <person name="Stajich J.E."/>
            <person name="Carter-House D."/>
            <person name="Gryganskyi A."/>
        </authorList>
    </citation>
    <scope>NUCLEOTIDE SEQUENCE [LARGE SCALE GENOMIC DNA]</scope>
    <source>
        <strain evidence="7 8">AG-B5</strain>
    </source>
</reference>
<feature type="transmembrane region" description="Helical" evidence="6">
    <location>
        <begin position="481"/>
        <end position="503"/>
    </location>
</feature>
<gene>
    <name evidence="7" type="primary">SMF1_4</name>
    <name evidence="7" type="ORF">K7432_013471</name>
</gene>
<dbReference type="NCBIfam" id="NF037982">
    <property type="entry name" value="Nramp_1"/>
    <property type="match status" value="1"/>
</dbReference>
<dbReference type="EMBL" id="JASJQH010008214">
    <property type="protein sequence ID" value="KAK9694304.1"/>
    <property type="molecule type" value="Genomic_DNA"/>
</dbReference>
<evidence type="ECO:0000313" key="7">
    <source>
        <dbReference type="EMBL" id="KAK9694304.1"/>
    </source>
</evidence>
<comment type="caution">
    <text evidence="7">The sequence shown here is derived from an EMBL/GenBank/DDBJ whole genome shotgun (WGS) entry which is preliminary data.</text>
</comment>
<feature type="transmembrane region" description="Helical" evidence="6">
    <location>
        <begin position="36"/>
        <end position="55"/>
    </location>
</feature>
<evidence type="ECO:0000313" key="8">
    <source>
        <dbReference type="Proteomes" id="UP001479436"/>
    </source>
</evidence>
<feature type="transmembrane region" description="Helical" evidence="6">
    <location>
        <begin position="178"/>
        <end position="201"/>
    </location>
</feature>
<organism evidence="7 8">
    <name type="scientific">Basidiobolus ranarum</name>
    <dbReference type="NCBI Taxonomy" id="34480"/>
    <lineage>
        <taxon>Eukaryota</taxon>
        <taxon>Fungi</taxon>
        <taxon>Fungi incertae sedis</taxon>
        <taxon>Zoopagomycota</taxon>
        <taxon>Entomophthoromycotina</taxon>
        <taxon>Basidiobolomycetes</taxon>
        <taxon>Basidiobolales</taxon>
        <taxon>Basidiobolaceae</taxon>
        <taxon>Basidiobolus</taxon>
    </lineage>
</organism>
<dbReference type="PANTHER" id="PTHR11706:SF101">
    <property type="entry name" value="MANGANESE TRANSPORTER SMF1"/>
    <property type="match status" value="1"/>
</dbReference>
<feature type="transmembrane region" description="Helical" evidence="6">
    <location>
        <begin position="114"/>
        <end position="136"/>
    </location>
</feature>
<dbReference type="PRINTS" id="PR00447">
    <property type="entry name" value="NATRESASSCMP"/>
</dbReference>
<evidence type="ECO:0000256" key="6">
    <source>
        <dbReference type="SAM" id="Phobius"/>
    </source>
</evidence>
<evidence type="ECO:0000256" key="5">
    <source>
        <dbReference type="SAM" id="MobiDB-lite"/>
    </source>
</evidence>
<sequence>MQDVSACKANDTDEEMLPDVESLSQTQSKWGDFRWACKKFLAFFGPGYMIAVGYMDPGNWATDLEGGSRFGYSLLFVILLSNIMAVVLQGLAIKLGVVTRCDLAQACRKYYPPWVNIGLYVICELAIVACDLAEVIGSAVALNMLFGIALPAGVLITTLDVLLILFTYRNDSIKSVRLFEIFVVLLVLAVGGCFMLELVFVKPNLEQIMLGFIPSKIIFTNPDALYISIGIVGATVMPHNLYLHSHVVKVRSPKSQTDQVHLLDTHSNGVTWINQIRNSIRFSILDCVVALTFAVFINAAILIVSAGAFYYGPFPHTVVADLFDAHQLLTKYLGPGAGFIFAFALLLSGQSSTITATLAGQIVMEGFLGLSIRPWLRRLITRSLAIIPAMIVALVKGADGLNGLLIASQVALSIQLPFAVIPLVMFTNNEKIMTLQVENYENSQDHPPTASYGAISQNPTDEPNNDDSAQSISTVDFSNPWWLKIIACTVATVILGLNMYLLIETLRGEVIV</sequence>
<evidence type="ECO:0000256" key="2">
    <source>
        <dbReference type="ARBA" id="ARBA00022692"/>
    </source>
</evidence>
<feature type="transmembrane region" description="Helical" evidence="6">
    <location>
        <begin position="142"/>
        <end position="166"/>
    </location>
</feature>
<feature type="transmembrane region" description="Helical" evidence="6">
    <location>
        <begin position="287"/>
        <end position="312"/>
    </location>
</feature>
<feature type="transmembrane region" description="Helical" evidence="6">
    <location>
        <begin position="70"/>
        <end position="93"/>
    </location>
</feature>
<feature type="region of interest" description="Disordered" evidence="5">
    <location>
        <begin position="442"/>
        <end position="470"/>
    </location>
</feature>
<comment type="subcellular location">
    <subcellularLocation>
        <location evidence="1">Membrane</location>
        <topology evidence="1">Multi-pass membrane protein</topology>
    </subcellularLocation>
</comment>
<dbReference type="Proteomes" id="UP001479436">
    <property type="component" value="Unassembled WGS sequence"/>
</dbReference>
<keyword evidence="3 6" id="KW-1133">Transmembrane helix</keyword>
<keyword evidence="8" id="KW-1185">Reference proteome</keyword>
<evidence type="ECO:0000256" key="3">
    <source>
        <dbReference type="ARBA" id="ARBA00022989"/>
    </source>
</evidence>
<name>A0ABR2VQX1_9FUNG</name>
<feature type="transmembrane region" description="Helical" evidence="6">
    <location>
        <begin position="379"/>
        <end position="398"/>
    </location>
</feature>